<organism evidence="1 2">
    <name type="scientific">Phytoactinopolyspora halotolerans</name>
    <dbReference type="NCBI Taxonomy" id="1981512"/>
    <lineage>
        <taxon>Bacteria</taxon>
        <taxon>Bacillati</taxon>
        <taxon>Actinomycetota</taxon>
        <taxon>Actinomycetes</taxon>
        <taxon>Jiangellales</taxon>
        <taxon>Jiangellaceae</taxon>
        <taxon>Phytoactinopolyspora</taxon>
    </lineage>
</organism>
<keyword evidence="2" id="KW-1185">Reference proteome</keyword>
<evidence type="ECO:0008006" key="3">
    <source>
        <dbReference type="Google" id="ProtNLM"/>
    </source>
</evidence>
<reference evidence="1 2" key="1">
    <citation type="submission" date="2020-02" db="EMBL/GenBank/DDBJ databases">
        <authorList>
            <person name="Li X.-J."/>
            <person name="Han X.-M."/>
        </authorList>
    </citation>
    <scope>NUCLEOTIDE SEQUENCE [LARGE SCALE GENOMIC DNA]</scope>
    <source>
        <strain evidence="1 2">CCTCC AB 2017055</strain>
    </source>
</reference>
<gene>
    <name evidence="1" type="ORF">G1H10_26865</name>
</gene>
<sequence>MRIGEPARKHGVDDDDILHVWRNPMRRVDSDDNLTMLIGPDMAGRMLEVGVLGIDSDDPVAIHAMPLRPKFYEFL</sequence>
<name>A0A6L9SEY3_9ACTN</name>
<dbReference type="AlphaFoldDB" id="A0A6L9SEY3"/>
<evidence type="ECO:0000313" key="1">
    <source>
        <dbReference type="EMBL" id="NEE03796.1"/>
    </source>
</evidence>
<protein>
    <recommendedName>
        <fullName evidence="3">Toxin</fullName>
    </recommendedName>
</protein>
<evidence type="ECO:0000313" key="2">
    <source>
        <dbReference type="Proteomes" id="UP000475214"/>
    </source>
</evidence>
<dbReference type="EMBL" id="JAAGOA010000026">
    <property type="protein sequence ID" value="NEE03796.1"/>
    <property type="molecule type" value="Genomic_DNA"/>
</dbReference>
<proteinExistence type="predicted"/>
<accession>A0A6L9SEY3</accession>
<comment type="caution">
    <text evidence="1">The sequence shown here is derived from an EMBL/GenBank/DDBJ whole genome shotgun (WGS) entry which is preliminary data.</text>
</comment>
<dbReference type="RefSeq" id="WP_163743782.1">
    <property type="nucleotide sequence ID" value="NZ_JAAGOA010000026.1"/>
</dbReference>
<dbReference type="Proteomes" id="UP000475214">
    <property type="component" value="Unassembled WGS sequence"/>
</dbReference>